<gene>
    <name evidence="1" type="ORF">JCM19241_5455</name>
</gene>
<dbReference type="AlphaFoldDB" id="A0A0B8QI34"/>
<reference evidence="1 2" key="1">
    <citation type="submission" date="2015-01" db="EMBL/GenBank/DDBJ databases">
        <title>Vibrio sp. C94 JCM 19241 whole genome shotgun sequence.</title>
        <authorList>
            <person name="Sawabe T."/>
            <person name="Meirelles P."/>
            <person name="Feng G."/>
            <person name="Sayaka M."/>
            <person name="Hattori M."/>
            <person name="Ohkuma M."/>
        </authorList>
    </citation>
    <scope>NUCLEOTIDE SEQUENCE [LARGE SCALE GENOMIC DNA]</scope>
    <source>
        <strain evidence="2">JCM 19241</strain>
    </source>
</reference>
<protein>
    <submittedName>
        <fullName evidence="1">Uncharacterized protein</fullName>
    </submittedName>
</protein>
<dbReference type="EMBL" id="BBSC01000002">
    <property type="protein sequence ID" value="GAM74259.1"/>
    <property type="molecule type" value="Genomic_DNA"/>
</dbReference>
<reference evidence="1 2" key="2">
    <citation type="submission" date="2015-01" db="EMBL/GenBank/DDBJ databases">
        <authorList>
            <consortium name="NBRP consortium"/>
            <person name="Sawabe T."/>
            <person name="Meirelles P."/>
            <person name="Feng G."/>
            <person name="Sayaka M."/>
            <person name="Hattori M."/>
            <person name="Ohkuma M."/>
        </authorList>
    </citation>
    <scope>NUCLEOTIDE SEQUENCE [LARGE SCALE GENOMIC DNA]</scope>
    <source>
        <strain evidence="2">JCM 19241</strain>
    </source>
</reference>
<dbReference type="Proteomes" id="UP000031666">
    <property type="component" value="Unassembled WGS sequence"/>
</dbReference>
<evidence type="ECO:0000313" key="2">
    <source>
        <dbReference type="Proteomes" id="UP000031666"/>
    </source>
</evidence>
<name>A0A0B8QI34_9VIBR</name>
<sequence length="37" mass="4365">MFYKIELFHNLAKDGIMKGIIFTEFLEIVEDNFGLEV</sequence>
<evidence type="ECO:0000313" key="1">
    <source>
        <dbReference type="EMBL" id="GAM74259.1"/>
    </source>
</evidence>
<accession>A0A0B8QI34</accession>
<dbReference type="STRING" id="1481914.JCM19241_5455"/>
<proteinExistence type="predicted"/>
<comment type="caution">
    <text evidence="1">The sequence shown here is derived from an EMBL/GenBank/DDBJ whole genome shotgun (WGS) entry which is preliminary data.</text>
</comment>
<organism evidence="1 2">
    <name type="scientific">Vibrio ishigakensis</name>
    <dbReference type="NCBI Taxonomy" id="1481914"/>
    <lineage>
        <taxon>Bacteria</taxon>
        <taxon>Pseudomonadati</taxon>
        <taxon>Pseudomonadota</taxon>
        <taxon>Gammaproteobacteria</taxon>
        <taxon>Vibrionales</taxon>
        <taxon>Vibrionaceae</taxon>
        <taxon>Vibrio</taxon>
    </lineage>
</organism>